<evidence type="ECO:0000313" key="8">
    <source>
        <dbReference type="Proteomes" id="UP000635142"/>
    </source>
</evidence>
<dbReference type="Gene3D" id="3.30.390.30">
    <property type="match status" value="1"/>
</dbReference>
<organism evidence="7 8">
    <name type="scientific">Sulfitobacter aestuariivivens</name>
    <dbReference type="NCBI Taxonomy" id="2766981"/>
    <lineage>
        <taxon>Bacteria</taxon>
        <taxon>Pseudomonadati</taxon>
        <taxon>Pseudomonadota</taxon>
        <taxon>Alphaproteobacteria</taxon>
        <taxon>Rhodobacterales</taxon>
        <taxon>Roseobacteraceae</taxon>
        <taxon>Sulfitobacter</taxon>
    </lineage>
</organism>
<proteinExistence type="predicted"/>
<comment type="caution">
    <text evidence="7">The sequence shown here is derived from an EMBL/GenBank/DDBJ whole genome shotgun (WGS) entry which is preliminary data.</text>
</comment>
<dbReference type="PRINTS" id="PR00411">
    <property type="entry name" value="PNDRDTASEI"/>
</dbReference>
<dbReference type="AlphaFoldDB" id="A0A927HFV3"/>
<evidence type="ECO:0000259" key="6">
    <source>
        <dbReference type="Pfam" id="PF14759"/>
    </source>
</evidence>
<accession>A0A927HFV3</accession>
<dbReference type="Pfam" id="PF14759">
    <property type="entry name" value="Reductase_C"/>
    <property type="match status" value="1"/>
</dbReference>
<dbReference type="InterPro" id="IPR036188">
    <property type="entry name" value="FAD/NAD-bd_sf"/>
</dbReference>
<sequence length="402" mass="43158">MTHVVVIGAGQAGSSCVAKLRNGDFDGQITLIGAEPQPPYQRPPLSKAYLLGDMALERLFLRPESFYTDQQIDLRLNTRVQAIDTDARTVTTAHDVISYDDLVLTTGSIPRRLPARIGGELDGVFVVRDLADVDAMAPRFEVAKRLLIVGGGYIGLEAAAVAAKRGLKVTLVEAAERILQRVAAPQTSDFFRDLHRTRGVDIREGVGLMRFIGEGHVTGAELADGTVIETDFVICGVGIAPDVALAEAAGLKLDNGIAVDALGRTSAPSVWAAGDCTSFPYKGGRIRLESVPNAIDQAEVVAENIMGADKDYVAKPWFWSDQYNVKLQIAGLNTGYDTVVTRRADGNSVSFWYYRGDQLLAVDAANDPRGYMVGKRLIEAGKSPDPDAVGDPATDLKALLKS</sequence>
<feature type="domain" description="Reductase C-terminal" evidence="6">
    <location>
        <begin position="317"/>
        <end position="400"/>
    </location>
</feature>
<evidence type="ECO:0000259" key="5">
    <source>
        <dbReference type="Pfam" id="PF07992"/>
    </source>
</evidence>
<comment type="cofactor">
    <cofactor evidence="1">
        <name>FAD</name>
        <dbReference type="ChEBI" id="CHEBI:57692"/>
    </cofactor>
</comment>
<dbReference type="InterPro" id="IPR028202">
    <property type="entry name" value="Reductase_C"/>
</dbReference>
<evidence type="ECO:0000313" key="7">
    <source>
        <dbReference type="EMBL" id="MBD3664838.1"/>
    </source>
</evidence>
<reference evidence="7" key="1">
    <citation type="submission" date="2020-08" db="EMBL/GenBank/DDBJ databases">
        <title>Sulfitobacter aestuariivivens sp. nov., isolated from a tidal flat.</title>
        <authorList>
            <person name="Park S."/>
            <person name="Yoon J.-H."/>
        </authorList>
    </citation>
    <scope>NUCLEOTIDE SEQUENCE</scope>
    <source>
        <strain evidence="7">TSTF-M16</strain>
    </source>
</reference>
<evidence type="ECO:0000256" key="3">
    <source>
        <dbReference type="ARBA" id="ARBA00022827"/>
    </source>
</evidence>
<keyword evidence="8" id="KW-1185">Reference proteome</keyword>
<evidence type="ECO:0000256" key="4">
    <source>
        <dbReference type="ARBA" id="ARBA00023002"/>
    </source>
</evidence>
<dbReference type="PRINTS" id="PR00368">
    <property type="entry name" value="FADPNR"/>
</dbReference>
<dbReference type="SUPFAM" id="SSF51905">
    <property type="entry name" value="FAD/NAD(P)-binding domain"/>
    <property type="match status" value="2"/>
</dbReference>
<evidence type="ECO:0000256" key="1">
    <source>
        <dbReference type="ARBA" id="ARBA00001974"/>
    </source>
</evidence>
<dbReference type="Proteomes" id="UP000635142">
    <property type="component" value="Unassembled WGS sequence"/>
</dbReference>
<keyword evidence="3" id="KW-0274">FAD</keyword>
<protein>
    <submittedName>
        <fullName evidence="7">NAD(P)/FAD-dependent oxidoreductase</fullName>
    </submittedName>
</protein>
<dbReference type="InterPro" id="IPR023753">
    <property type="entry name" value="FAD/NAD-binding_dom"/>
</dbReference>
<evidence type="ECO:0000256" key="2">
    <source>
        <dbReference type="ARBA" id="ARBA00022630"/>
    </source>
</evidence>
<dbReference type="RefSeq" id="WP_191075849.1">
    <property type="nucleotide sequence ID" value="NZ_JACTAG010000002.1"/>
</dbReference>
<dbReference type="GO" id="GO:0005737">
    <property type="term" value="C:cytoplasm"/>
    <property type="evidence" value="ECO:0007669"/>
    <property type="project" value="TreeGrafter"/>
</dbReference>
<keyword evidence="4" id="KW-0560">Oxidoreductase</keyword>
<dbReference type="PANTHER" id="PTHR43557:SF2">
    <property type="entry name" value="RIESKE DOMAIN-CONTAINING PROTEIN-RELATED"/>
    <property type="match status" value="1"/>
</dbReference>
<name>A0A927HFV3_9RHOB</name>
<dbReference type="InterPro" id="IPR016156">
    <property type="entry name" value="FAD/NAD-linked_Rdtase_dimer_sf"/>
</dbReference>
<feature type="domain" description="FAD/NAD(P)-binding" evidence="5">
    <location>
        <begin position="3"/>
        <end position="298"/>
    </location>
</feature>
<dbReference type="EMBL" id="JACTAG010000002">
    <property type="protein sequence ID" value="MBD3664838.1"/>
    <property type="molecule type" value="Genomic_DNA"/>
</dbReference>
<gene>
    <name evidence="7" type="ORF">H9Q16_12965</name>
</gene>
<dbReference type="PANTHER" id="PTHR43557">
    <property type="entry name" value="APOPTOSIS-INDUCING FACTOR 1"/>
    <property type="match status" value="1"/>
</dbReference>
<dbReference type="Pfam" id="PF07992">
    <property type="entry name" value="Pyr_redox_2"/>
    <property type="match status" value="1"/>
</dbReference>
<dbReference type="GO" id="GO:0016651">
    <property type="term" value="F:oxidoreductase activity, acting on NAD(P)H"/>
    <property type="evidence" value="ECO:0007669"/>
    <property type="project" value="TreeGrafter"/>
</dbReference>
<dbReference type="InterPro" id="IPR050446">
    <property type="entry name" value="FAD-oxidoreductase/Apoptosis"/>
</dbReference>
<dbReference type="Gene3D" id="3.50.50.60">
    <property type="entry name" value="FAD/NAD(P)-binding domain"/>
    <property type="match status" value="2"/>
</dbReference>
<keyword evidence="2" id="KW-0285">Flavoprotein</keyword>
<dbReference type="SUPFAM" id="SSF55424">
    <property type="entry name" value="FAD/NAD-linked reductases, dimerisation (C-terminal) domain"/>
    <property type="match status" value="1"/>
</dbReference>